<evidence type="ECO:0000256" key="4">
    <source>
        <dbReference type="ARBA" id="ARBA00022801"/>
    </source>
</evidence>
<dbReference type="Gene3D" id="1.10.287.1040">
    <property type="entry name" value="Exonuclease VII, small subunit"/>
    <property type="match status" value="1"/>
</dbReference>
<gene>
    <name evidence="6" type="primary">xseB</name>
    <name evidence="7" type="ORF">DFR43_104135</name>
</gene>
<evidence type="ECO:0000256" key="5">
    <source>
        <dbReference type="ARBA" id="ARBA00022839"/>
    </source>
</evidence>
<dbReference type="EC" id="3.1.11.6" evidence="6"/>
<keyword evidence="4 6" id="KW-0378">Hydrolase</keyword>
<dbReference type="NCBIfam" id="TIGR01280">
    <property type="entry name" value="xseB"/>
    <property type="match status" value="1"/>
</dbReference>
<dbReference type="PANTHER" id="PTHR34137:SF1">
    <property type="entry name" value="EXODEOXYRIBONUCLEASE 7 SMALL SUBUNIT"/>
    <property type="match status" value="1"/>
</dbReference>
<dbReference type="SUPFAM" id="SSF116842">
    <property type="entry name" value="XseB-like"/>
    <property type="match status" value="1"/>
</dbReference>
<keyword evidence="8" id="KW-1185">Reference proteome</keyword>
<dbReference type="OrthoDB" id="287668at2"/>
<proteinExistence type="inferred from homology"/>
<dbReference type="InterPro" id="IPR037004">
    <property type="entry name" value="Exonuc_VII_ssu_sf"/>
</dbReference>
<dbReference type="GO" id="GO:0008855">
    <property type="term" value="F:exodeoxyribonuclease VII activity"/>
    <property type="evidence" value="ECO:0007669"/>
    <property type="project" value="UniProtKB-UniRule"/>
</dbReference>
<keyword evidence="3 6" id="KW-0540">Nuclease</keyword>
<evidence type="ECO:0000256" key="2">
    <source>
        <dbReference type="ARBA" id="ARBA00022490"/>
    </source>
</evidence>
<dbReference type="HAMAP" id="MF_00337">
    <property type="entry name" value="Exonuc_7_S"/>
    <property type="match status" value="1"/>
</dbReference>
<name>A0A4R6ULC4_9BURK</name>
<reference evidence="7 8" key="1">
    <citation type="submission" date="2019-03" db="EMBL/GenBank/DDBJ databases">
        <title>Genomic Encyclopedia of Type Strains, Phase IV (KMG-IV): sequencing the most valuable type-strain genomes for metagenomic binning, comparative biology and taxonomic classification.</title>
        <authorList>
            <person name="Goeker M."/>
        </authorList>
    </citation>
    <scope>NUCLEOTIDE SEQUENCE [LARGE SCALE GENOMIC DNA]</scope>
    <source>
        <strain evidence="7 8">DSM 19605</strain>
    </source>
</reference>
<comment type="function">
    <text evidence="6">Bidirectionally degrades single-stranded DNA into large acid-insoluble oligonucleotides, which are then degraded further into small acid-soluble oligonucleotides.</text>
</comment>
<dbReference type="AlphaFoldDB" id="A0A4R6ULC4"/>
<protein>
    <recommendedName>
        <fullName evidence="6">Exodeoxyribonuclease 7 small subunit</fullName>
        <ecNumber evidence="6">3.1.11.6</ecNumber>
    </recommendedName>
    <alternativeName>
        <fullName evidence="6">Exodeoxyribonuclease VII small subunit</fullName>
        <shortName evidence="6">Exonuclease VII small subunit</shortName>
    </alternativeName>
</protein>
<comment type="caution">
    <text evidence="7">The sequence shown here is derived from an EMBL/GenBank/DDBJ whole genome shotgun (WGS) entry which is preliminary data.</text>
</comment>
<accession>A0A4R6ULC4</accession>
<evidence type="ECO:0000313" key="8">
    <source>
        <dbReference type="Proteomes" id="UP000295510"/>
    </source>
</evidence>
<dbReference type="GO" id="GO:0005829">
    <property type="term" value="C:cytosol"/>
    <property type="evidence" value="ECO:0007669"/>
    <property type="project" value="TreeGrafter"/>
</dbReference>
<comment type="catalytic activity">
    <reaction evidence="6">
        <text>Exonucleolytic cleavage in either 5'- to 3'- or 3'- to 5'-direction to yield nucleoside 5'-phosphates.</text>
        <dbReference type="EC" id="3.1.11.6"/>
    </reaction>
</comment>
<dbReference type="EMBL" id="SNYL01000004">
    <property type="protein sequence ID" value="TDQ44044.1"/>
    <property type="molecule type" value="Genomic_DNA"/>
</dbReference>
<dbReference type="PANTHER" id="PTHR34137">
    <property type="entry name" value="EXODEOXYRIBONUCLEASE 7 SMALL SUBUNIT"/>
    <property type="match status" value="1"/>
</dbReference>
<comment type="subunit">
    <text evidence="6">Heterooligomer composed of large and small subunits.</text>
</comment>
<comment type="subcellular location">
    <subcellularLocation>
        <location evidence="6">Cytoplasm</location>
    </subcellularLocation>
</comment>
<evidence type="ECO:0000256" key="6">
    <source>
        <dbReference type="HAMAP-Rule" id="MF_00337"/>
    </source>
</evidence>
<evidence type="ECO:0000313" key="7">
    <source>
        <dbReference type="EMBL" id="TDQ44044.1"/>
    </source>
</evidence>
<dbReference type="InterPro" id="IPR003761">
    <property type="entry name" value="Exonuc_VII_S"/>
</dbReference>
<evidence type="ECO:0000256" key="3">
    <source>
        <dbReference type="ARBA" id="ARBA00022722"/>
    </source>
</evidence>
<dbReference type="Proteomes" id="UP000295510">
    <property type="component" value="Unassembled WGS sequence"/>
</dbReference>
<dbReference type="RefSeq" id="WP_133596230.1">
    <property type="nucleotide sequence ID" value="NZ_SNYL01000004.1"/>
</dbReference>
<sequence length="83" mass="9044">MPTTPHCAAGTDLPDTYEAAMQELEALVSRLEGGQLPLEELLVHYERGAALLRLCRSKLEAVEQQIQVMENGEPRPWTGGLGG</sequence>
<organism evidence="7 8">
    <name type="scientific">Tepidicella xavieri</name>
    <dbReference type="NCBI Taxonomy" id="360241"/>
    <lineage>
        <taxon>Bacteria</taxon>
        <taxon>Pseudomonadati</taxon>
        <taxon>Pseudomonadota</taxon>
        <taxon>Betaproteobacteria</taxon>
        <taxon>Burkholderiales</taxon>
        <taxon>Tepidicella</taxon>
    </lineage>
</organism>
<comment type="similarity">
    <text evidence="1 6">Belongs to the XseB family.</text>
</comment>
<keyword evidence="5 6" id="KW-0269">Exonuclease</keyword>
<dbReference type="Pfam" id="PF02609">
    <property type="entry name" value="Exonuc_VII_S"/>
    <property type="match status" value="1"/>
</dbReference>
<dbReference type="GO" id="GO:0009318">
    <property type="term" value="C:exodeoxyribonuclease VII complex"/>
    <property type="evidence" value="ECO:0007669"/>
    <property type="project" value="UniProtKB-UniRule"/>
</dbReference>
<evidence type="ECO:0000256" key="1">
    <source>
        <dbReference type="ARBA" id="ARBA00009998"/>
    </source>
</evidence>
<keyword evidence="2 6" id="KW-0963">Cytoplasm</keyword>
<dbReference type="GO" id="GO:0006308">
    <property type="term" value="P:DNA catabolic process"/>
    <property type="evidence" value="ECO:0007669"/>
    <property type="project" value="UniProtKB-UniRule"/>
</dbReference>